<dbReference type="Gene3D" id="1.10.3720.10">
    <property type="entry name" value="MetI-like"/>
    <property type="match status" value="1"/>
</dbReference>
<dbReference type="RefSeq" id="WP_131156743.1">
    <property type="nucleotide sequence ID" value="NZ_CP036402.1"/>
</dbReference>
<keyword evidence="3" id="KW-1003">Cell membrane</keyword>
<proteinExistence type="inferred from homology"/>
<protein>
    <submittedName>
        <fullName evidence="9">ABC transporter permease</fullName>
    </submittedName>
</protein>
<evidence type="ECO:0000313" key="10">
    <source>
        <dbReference type="Proteomes" id="UP000291469"/>
    </source>
</evidence>
<dbReference type="AlphaFoldDB" id="A0A411YKP7"/>
<feature type="transmembrane region" description="Helical" evidence="7">
    <location>
        <begin position="100"/>
        <end position="121"/>
    </location>
</feature>
<keyword evidence="2 7" id="KW-0813">Transport</keyword>
<keyword evidence="10" id="KW-1185">Reference proteome</keyword>
<dbReference type="EMBL" id="CP036402">
    <property type="protein sequence ID" value="QBI21751.1"/>
    <property type="molecule type" value="Genomic_DNA"/>
</dbReference>
<dbReference type="KEGG" id="erz:ER308_20780"/>
<sequence>MIKVLASRLGQMLFVLWLLVTVVFFVVNVAGDPTENLALDPNVPPEARQMQIERLGLDRPLWEQYVIFLGNLLQADLGFSFSLYPREVGDILIERLPRTVGLFLGATLLGFGFGFVIGRRLAWWRGTLREHGVTVIGVFLLTVFPIWAALVMIWIFSFELGLFPSRGFLTPALWRGAPFPSNQVFMVLVGGLTVLLVGGIMLRQAAQRLDNPRMRTFVSLGGIAGLAAVVLAAIGASPMGPYAANIAHHTILPTGTLVLLSFGGTMLLTRTSMLETMQEDYVLTARAKGLPESTVRNKHVARTALLPVVASLMLSLVAVLTGSIVFERVFSWPGIGLTFIEASTSGDVPLTIGVLVSYGVIFMITHFLLDVVYTYLDPRIRY</sequence>
<evidence type="ECO:0000256" key="5">
    <source>
        <dbReference type="ARBA" id="ARBA00022989"/>
    </source>
</evidence>
<dbReference type="InterPro" id="IPR045621">
    <property type="entry name" value="BPD_transp_1_N"/>
</dbReference>
<evidence type="ECO:0000256" key="3">
    <source>
        <dbReference type="ARBA" id="ARBA00022475"/>
    </source>
</evidence>
<feature type="transmembrane region" description="Helical" evidence="7">
    <location>
        <begin position="184"/>
        <end position="202"/>
    </location>
</feature>
<keyword evidence="5 7" id="KW-1133">Transmembrane helix</keyword>
<gene>
    <name evidence="9" type="ORF">ER308_20780</name>
</gene>
<evidence type="ECO:0000256" key="4">
    <source>
        <dbReference type="ARBA" id="ARBA00022692"/>
    </source>
</evidence>
<feature type="transmembrane region" description="Helical" evidence="7">
    <location>
        <begin position="12"/>
        <end position="31"/>
    </location>
</feature>
<feature type="domain" description="ABC transmembrane type-1" evidence="8">
    <location>
        <begin position="96"/>
        <end position="373"/>
    </location>
</feature>
<feature type="transmembrane region" description="Helical" evidence="7">
    <location>
        <begin position="304"/>
        <end position="326"/>
    </location>
</feature>
<dbReference type="OrthoDB" id="9778910at2"/>
<evidence type="ECO:0000256" key="6">
    <source>
        <dbReference type="ARBA" id="ARBA00023136"/>
    </source>
</evidence>
<evidence type="ECO:0000259" key="8">
    <source>
        <dbReference type="PROSITE" id="PS50928"/>
    </source>
</evidence>
<feature type="transmembrane region" description="Helical" evidence="7">
    <location>
        <begin position="355"/>
        <end position="376"/>
    </location>
</feature>
<name>A0A411YKP7_9ACTN</name>
<organism evidence="9 10">
    <name type="scientific">Egibacter rhizosphaerae</name>
    <dbReference type="NCBI Taxonomy" id="1670831"/>
    <lineage>
        <taxon>Bacteria</taxon>
        <taxon>Bacillati</taxon>
        <taxon>Actinomycetota</taxon>
        <taxon>Nitriliruptoria</taxon>
        <taxon>Egibacterales</taxon>
        <taxon>Egibacteraceae</taxon>
        <taxon>Egibacter</taxon>
    </lineage>
</organism>
<dbReference type="PANTHER" id="PTHR43163:SF6">
    <property type="entry name" value="DIPEPTIDE TRANSPORT SYSTEM PERMEASE PROTEIN DPPB-RELATED"/>
    <property type="match status" value="1"/>
</dbReference>
<dbReference type="GO" id="GO:0005886">
    <property type="term" value="C:plasma membrane"/>
    <property type="evidence" value="ECO:0007669"/>
    <property type="project" value="UniProtKB-SubCell"/>
</dbReference>
<keyword evidence="4 7" id="KW-0812">Transmembrane</keyword>
<dbReference type="PROSITE" id="PS50928">
    <property type="entry name" value="ABC_TM1"/>
    <property type="match status" value="1"/>
</dbReference>
<dbReference type="Pfam" id="PF00528">
    <property type="entry name" value="BPD_transp_1"/>
    <property type="match status" value="1"/>
</dbReference>
<evidence type="ECO:0000256" key="1">
    <source>
        <dbReference type="ARBA" id="ARBA00004651"/>
    </source>
</evidence>
<feature type="transmembrane region" description="Helical" evidence="7">
    <location>
        <begin position="214"/>
        <end position="234"/>
    </location>
</feature>
<dbReference type="InterPro" id="IPR000515">
    <property type="entry name" value="MetI-like"/>
</dbReference>
<evidence type="ECO:0000256" key="7">
    <source>
        <dbReference type="RuleBase" id="RU363032"/>
    </source>
</evidence>
<dbReference type="CDD" id="cd06261">
    <property type="entry name" value="TM_PBP2"/>
    <property type="match status" value="1"/>
</dbReference>
<feature type="transmembrane region" description="Helical" evidence="7">
    <location>
        <begin position="133"/>
        <end position="156"/>
    </location>
</feature>
<feature type="transmembrane region" description="Helical" evidence="7">
    <location>
        <begin position="246"/>
        <end position="268"/>
    </location>
</feature>
<accession>A0A411YKP7</accession>
<evidence type="ECO:0000313" key="9">
    <source>
        <dbReference type="EMBL" id="QBI21751.1"/>
    </source>
</evidence>
<dbReference type="Proteomes" id="UP000291469">
    <property type="component" value="Chromosome"/>
</dbReference>
<dbReference type="PANTHER" id="PTHR43163">
    <property type="entry name" value="DIPEPTIDE TRANSPORT SYSTEM PERMEASE PROTEIN DPPB-RELATED"/>
    <property type="match status" value="1"/>
</dbReference>
<comment type="subcellular location">
    <subcellularLocation>
        <location evidence="1 7">Cell membrane</location>
        <topology evidence="1 7">Multi-pass membrane protein</topology>
    </subcellularLocation>
</comment>
<dbReference type="Pfam" id="PF19300">
    <property type="entry name" value="BPD_transp_1_N"/>
    <property type="match status" value="1"/>
</dbReference>
<keyword evidence="6 7" id="KW-0472">Membrane</keyword>
<reference evidence="9 10" key="1">
    <citation type="submission" date="2019-01" db="EMBL/GenBank/DDBJ databases">
        <title>Egibacter rhizosphaerae EGI 80759T.</title>
        <authorList>
            <person name="Chen D.-D."/>
            <person name="Tian Y."/>
            <person name="Jiao J.-Y."/>
            <person name="Zhang X.-T."/>
            <person name="Zhang Y.-G."/>
            <person name="Zhang Y."/>
            <person name="Xiao M."/>
            <person name="Shu W.-S."/>
            <person name="Li W.-J."/>
        </authorList>
    </citation>
    <scope>NUCLEOTIDE SEQUENCE [LARGE SCALE GENOMIC DNA]</scope>
    <source>
        <strain evidence="9 10">EGI 80759</strain>
    </source>
</reference>
<dbReference type="GO" id="GO:0055085">
    <property type="term" value="P:transmembrane transport"/>
    <property type="evidence" value="ECO:0007669"/>
    <property type="project" value="InterPro"/>
</dbReference>
<evidence type="ECO:0000256" key="2">
    <source>
        <dbReference type="ARBA" id="ARBA00022448"/>
    </source>
</evidence>
<dbReference type="InterPro" id="IPR035906">
    <property type="entry name" value="MetI-like_sf"/>
</dbReference>
<comment type="similarity">
    <text evidence="7">Belongs to the binding-protein-dependent transport system permease family.</text>
</comment>